<feature type="non-terminal residue" evidence="1">
    <location>
        <position position="1"/>
    </location>
</feature>
<dbReference type="EMBL" id="MU276183">
    <property type="protein sequence ID" value="KAI0040587.1"/>
    <property type="molecule type" value="Genomic_DNA"/>
</dbReference>
<accession>A0ACB8R9L2</accession>
<reference evidence="1" key="2">
    <citation type="journal article" date="2022" name="New Phytol.">
        <title>Evolutionary transition to the ectomycorrhizal habit in the genomes of a hyperdiverse lineage of mushroom-forming fungi.</title>
        <authorList>
            <person name="Looney B."/>
            <person name="Miyauchi S."/>
            <person name="Morin E."/>
            <person name="Drula E."/>
            <person name="Courty P.E."/>
            <person name="Kohler A."/>
            <person name="Kuo A."/>
            <person name="LaButti K."/>
            <person name="Pangilinan J."/>
            <person name="Lipzen A."/>
            <person name="Riley R."/>
            <person name="Andreopoulos W."/>
            <person name="He G."/>
            <person name="Johnson J."/>
            <person name="Nolan M."/>
            <person name="Tritt A."/>
            <person name="Barry K.W."/>
            <person name="Grigoriev I.V."/>
            <person name="Nagy L.G."/>
            <person name="Hibbett D."/>
            <person name="Henrissat B."/>
            <person name="Matheny P.B."/>
            <person name="Labbe J."/>
            <person name="Martin F.M."/>
        </authorList>
    </citation>
    <scope>NUCLEOTIDE SEQUENCE</scope>
    <source>
        <strain evidence="1">FP105234-sp</strain>
    </source>
</reference>
<evidence type="ECO:0000313" key="2">
    <source>
        <dbReference type="Proteomes" id="UP000814033"/>
    </source>
</evidence>
<keyword evidence="2" id="KW-1185">Reference proteome</keyword>
<organism evidence="1 2">
    <name type="scientific">Auriscalpium vulgare</name>
    <dbReference type="NCBI Taxonomy" id="40419"/>
    <lineage>
        <taxon>Eukaryota</taxon>
        <taxon>Fungi</taxon>
        <taxon>Dikarya</taxon>
        <taxon>Basidiomycota</taxon>
        <taxon>Agaricomycotina</taxon>
        <taxon>Agaricomycetes</taxon>
        <taxon>Russulales</taxon>
        <taxon>Auriscalpiaceae</taxon>
        <taxon>Auriscalpium</taxon>
    </lineage>
</organism>
<proteinExistence type="predicted"/>
<gene>
    <name evidence="1" type="ORF">FA95DRAFT_1502601</name>
</gene>
<reference evidence="1" key="1">
    <citation type="submission" date="2021-02" db="EMBL/GenBank/DDBJ databases">
        <authorList>
            <consortium name="DOE Joint Genome Institute"/>
            <person name="Ahrendt S."/>
            <person name="Looney B.P."/>
            <person name="Miyauchi S."/>
            <person name="Morin E."/>
            <person name="Drula E."/>
            <person name="Courty P.E."/>
            <person name="Chicoki N."/>
            <person name="Fauchery L."/>
            <person name="Kohler A."/>
            <person name="Kuo A."/>
            <person name="Labutti K."/>
            <person name="Pangilinan J."/>
            <person name="Lipzen A."/>
            <person name="Riley R."/>
            <person name="Andreopoulos W."/>
            <person name="He G."/>
            <person name="Johnson J."/>
            <person name="Barry K.W."/>
            <person name="Grigoriev I.V."/>
            <person name="Nagy L."/>
            <person name="Hibbett D."/>
            <person name="Henrissat B."/>
            <person name="Matheny P.B."/>
            <person name="Labbe J."/>
            <person name="Martin F."/>
        </authorList>
    </citation>
    <scope>NUCLEOTIDE SEQUENCE</scope>
    <source>
        <strain evidence="1">FP105234-sp</strain>
    </source>
</reference>
<sequence>IVDKEDRVIAQLAGCPLDEKDWPGVADSASKEATDICEEFGLSSLAGSNRRGAYPSLSAGFSFGPGLTRPHNIATKSARRAAAKGRLLRHPSFVRLAGFASSAYSFAAPLQFRHYDKVLREVQANDSTLARPFLKSVFPAATFNFGPQALTVPHRDSRNVPYGWCSITALGNYNPKLGGHLILWDLKLIIEFPPGATILLPSALVTHSNTAIQEGETRQSFSQWCSGSLVRWHTYGFRTEGELAEGDAALKRELDRVAADRAREALARFSKHSELEVDNQIWCTRS</sequence>
<name>A0ACB8R9L2_9AGAM</name>
<dbReference type="Proteomes" id="UP000814033">
    <property type="component" value="Unassembled WGS sequence"/>
</dbReference>
<protein>
    <submittedName>
        <fullName evidence="1">Uncharacterized protein</fullName>
    </submittedName>
</protein>
<evidence type="ECO:0000313" key="1">
    <source>
        <dbReference type="EMBL" id="KAI0040587.1"/>
    </source>
</evidence>
<comment type="caution">
    <text evidence="1">The sequence shown here is derived from an EMBL/GenBank/DDBJ whole genome shotgun (WGS) entry which is preliminary data.</text>
</comment>